<evidence type="ECO:0000256" key="1">
    <source>
        <dbReference type="SAM" id="MobiDB-lite"/>
    </source>
</evidence>
<sequence length="230" mass="24696">MTYTVQVASLRSYRPCPPTSDLARHPGPPPRSGSGSALSPGRGPLLGGRPSLFVRQAQDDNVGPLQRQIALQHGYLALEIRLYSQMMPFADWSRLGYRQIRSISAIACSQAPLEDLQRWSRYVSVVLALRRRARTAAVEAGSSAAVVASQDRWLASVTEPLHGLLVALLAAHVAPRADTACEDFGPLVQCRPAALHHHSTPVRAHSSNGPASCTAPATHFRSATDLVSAL</sequence>
<evidence type="ECO:0000313" key="3">
    <source>
        <dbReference type="Proteomes" id="UP000070121"/>
    </source>
</evidence>
<feature type="compositionally biased region" description="Low complexity" evidence="1">
    <location>
        <begin position="32"/>
        <end position="41"/>
    </location>
</feature>
<comment type="caution">
    <text evidence="2">The sequence shown here is derived from an EMBL/GenBank/DDBJ whole genome shotgun (WGS) entry which is preliminary data.</text>
</comment>
<gene>
    <name evidence="2" type="ORF">CSAL01_13082</name>
</gene>
<feature type="region of interest" description="Disordered" evidence="1">
    <location>
        <begin position="12"/>
        <end position="41"/>
    </location>
</feature>
<accession>A0A135V042</accession>
<dbReference type="EMBL" id="JFFI01000792">
    <property type="protein sequence ID" value="KXH65907.1"/>
    <property type="molecule type" value="Genomic_DNA"/>
</dbReference>
<dbReference type="AlphaFoldDB" id="A0A135V042"/>
<reference evidence="2 3" key="1">
    <citation type="submission" date="2014-02" db="EMBL/GenBank/DDBJ databases">
        <title>The genome sequence of Colletotrichum salicis CBS 607.94.</title>
        <authorList>
            <person name="Baroncelli R."/>
            <person name="Thon M.R."/>
        </authorList>
    </citation>
    <scope>NUCLEOTIDE SEQUENCE [LARGE SCALE GENOMIC DNA]</scope>
    <source>
        <strain evidence="2 3">CBS 607.94</strain>
    </source>
</reference>
<proteinExistence type="predicted"/>
<dbReference type="Proteomes" id="UP000070121">
    <property type="component" value="Unassembled WGS sequence"/>
</dbReference>
<keyword evidence="3" id="KW-1185">Reference proteome</keyword>
<evidence type="ECO:0000313" key="2">
    <source>
        <dbReference type="EMBL" id="KXH65907.1"/>
    </source>
</evidence>
<name>A0A135V042_9PEZI</name>
<organism evidence="2 3">
    <name type="scientific">Colletotrichum salicis</name>
    <dbReference type="NCBI Taxonomy" id="1209931"/>
    <lineage>
        <taxon>Eukaryota</taxon>
        <taxon>Fungi</taxon>
        <taxon>Dikarya</taxon>
        <taxon>Ascomycota</taxon>
        <taxon>Pezizomycotina</taxon>
        <taxon>Sordariomycetes</taxon>
        <taxon>Hypocreomycetidae</taxon>
        <taxon>Glomerellales</taxon>
        <taxon>Glomerellaceae</taxon>
        <taxon>Colletotrichum</taxon>
        <taxon>Colletotrichum acutatum species complex</taxon>
    </lineage>
</organism>
<protein>
    <submittedName>
        <fullName evidence="2">Uncharacterized protein</fullName>
    </submittedName>
</protein>